<dbReference type="Pfam" id="PF26031">
    <property type="entry name" value="IREH1"/>
    <property type="match status" value="1"/>
</dbReference>
<organism evidence="12 13">
    <name type="scientific">Camelina sativa</name>
    <name type="common">False flax</name>
    <name type="synonym">Myagrum sativum</name>
    <dbReference type="NCBI Taxonomy" id="90675"/>
    <lineage>
        <taxon>Eukaryota</taxon>
        <taxon>Viridiplantae</taxon>
        <taxon>Streptophyta</taxon>
        <taxon>Embryophyta</taxon>
        <taxon>Tracheophyta</taxon>
        <taxon>Spermatophyta</taxon>
        <taxon>Magnoliopsida</taxon>
        <taxon>eudicotyledons</taxon>
        <taxon>Gunneridae</taxon>
        <taxon>Pentapetalae</taxon>
        <taxon>rosids</taxon>
        <taxon>malvids</taxon>
        <taxon>Brassicales</taxon>
        <taxon>Brassicaceae</taxon>
        <taxon>Camelineae</taxon>
        <taxon>Camelina</taxon>
    </lineage>
</organism>
<sequence>MSTTEPSRENNDQDPQPTSTNAKQLNKIPAIPSRHPENEPAAEEDKVTPESGSTSHHDSPEILAPSSLGLNHIRTKSSPAPSPLRFSSGQDDKDVVVVVTKEKPKIGIVDVRADARARWPIPPHQPDQGKKVQWSQSKSQRVPANTNPGLESTHVGLAKETQSPRFQAILRVTSGRKKKPHDIKSFSHELNSKGVRPFPVWRSRAVGHMEEVMAAIRTKFDKQKEDVDADLGVFAGYLVTTLESTPESNKELRVGLEDLLVEARQCATMPASEFWLKCEGIVQKLDDKRQELPMGGLKQAHNRLLFILTRCNRLVQFRKESGYVEEHILGMHQLSDLGVYPEQMVEISRQQDLLREKEIQKINEKQTLVGKEDNLDQNSSSGADGAEVNTARSTDSASSNFRMSSWKKLPSAAEKNRSANNTPKAKGESKIQPKVYGDENAENLHSPSGQPASADRSALWGFWADHQCVTYDNSMICRICEVEIPVVHVEEHSRICTIADRCDLKGINVNLRLERVAESLEKILESWTPKNSITPRAVADSAKLSTSIRHEDLDEITQRCSVDMLDCVPRSENTVSLDELTVLNEASMANGTKESSAGSLTPPSPSTPRTSQVDLLLSGRKTISELENYQQINKLLDIARSVANVNVCGYSSLDFMIEQLDELKYVIQDRKADALVVETFGRRIEKLLQEKYIELCGSIDDEKVDSSNAVADEESSADEDTVRSLRASPLNPRAKDRTSIEDFEIIKPISRGAFGRVFLAKKRATGDLFAIKVLKKADMIRKNAVESILAERNILISVRNPFVVRFFYSFTCRENLYLVMEYLNGGDLFSLLRNLGCLDEDMARIYIAEVVLALEYLHSVNIIHRDLKPDNLLINQDGHIKLTDFGLSKVGLINSTDDLSGDASLGNSGFFADDGTTAQNSQGKDSRKKHAVVGTPDYLAPEILLGMGHGKTADWWSVGVILFELLVGIPPFNAETPQQIFENIINRDIPWPNVPEEISYEAHDLINKLLTENPVQRLGATGAGEVKQHHFFKDINWDTLARQKAMFVPAAEPQDTSYFMSRYIWNPEDENVHGGSDFDDLTDTCSSSSFNTQDEDGDECSSLAEFGNGPNLAVKYSFSNFSFKNLSQLASINYDLVLKNAKESTEASNQSAHRPET</sequence>
<feature type="compositionally biased region" description="Polar residues" evidence="9">
    <location>
        <begin position="13"/>
        <end position="24"/>
    </location>
</feature>
<comment type="catalytic activity">
    <reaction evidence="8">
        <text>L-seryl-[protein] + ATP = O-phospho-L-seryl-[protein] + ADP + H(+)</text>
        <dbReference type="Rhea" id="RHEA:17989"/>
        <dbReference type="Rhea" id="RHEA-COMP:9863"/>
        <dbReference type="Rhea" id="RHEA-COMP:11604"/>
        <dbReference type="ChEBI" id="CHEBI:15378"/>
        <dbReference type="ChEBI" id="CHEBI:29999"/>
        <dbReference type="ChEBI" id="CHEBI:30616"/>
        <dbReference type="ChEBI" id="CHEBI:83421"/>
        <dbReference type="ChEBI" id="CHEBI:456216"/>
        <dbReference type="EC" id="2.7.11.1"/>
    </reaction>
</comment>
<keyword evidence="6" id="KW-0067">ATP-binding</keyword>
<dbReference type="InterPro" id="IPR000961">
    <property type="entry name" value="AGC-kinase_C"/>
</dbReference>
<dbReference type="PROSITE" id="PS50011">
    <property type="entry name" value="PROTEIN_KINASE_DOM"/>
    <property type="match status" value="1"/>
</dbReference>
<dbReference type="SUPFAM" id="SSF56112">
    <property type="entry name" value="Protein kinase-like (PK-like)"/>
    <property type="match status" value="1"/>
</dbReference>
<evidence type="ECO:0000256" key="9">
    <source>
        <dbReference type="SAM" id="MobiDB-lite"/>
    </source>
</evidence>
<evidence type="ECO:0000256" key="7">
    <source>
        <dbReference type="ARBA" id="ARBA00047899"/>
    </source>
</evidence>
<feature type="domain" description="Protein kinase" evidence="10">
    <location>
        <begin position="743"/>
        <end position="1032"/>
    </location>
</feature>
<feature type="compositionally biased region" description="Basic and acidic residues" evidence="9">
    <location>
        <begin position="1"/>
        <end position="11"/>
    </location>
</feature>
<feature type="compositionally biased region" description="Polar residues" evidence="9">
    <location>
        <begin position="390"/>
        <end position="403"/>
    </location>
</feature>
<evidence type="ECO:0000313" key="12">
    <source>
        <dbReference type="Proteomes" id="UP000694864"/>
    </source>
</evidence>
<feature type="region of interest" description="Disordered" evidence="9">
    <location>
        <begin position="1"/>
        <end position="90"/>
    </location>
</feature>
<dbReference type="GO" id="GO:0004674">
    <property type="term" value="F:protein serine/threonine kinase activity"/>
    <property type="evidence" value="ECO:0007669"/>
    <property type="project" value="UniProtKB-KW"/>
</dbReference>
<dbReference type="Proteomes" id="UP000694864">
    <property type="component" value="Chromosome 2"/>
</dbReference>
<keyword evidence="5 13" id="KW-0418">Kinase</keyword>
<gene>
    <name evidence="13" type="primary">LOC104739779</name>
</gene>
<keyword evidence="4" id="KW-0547">Nucleotide-binding</keyword>
<name>A0ABM0VMR7_CAMSA</name>
<dbReference type="InterPro" id="IPR058783">
    <property type="entry name" value="IREH1/IRE-like_N"/>
</dbReference>
<dbReference type="PROSITE" id="PS00108">
    <property type="entry name" value="PROTEIN_KINASE_ST"/>
    <property type="match status" value="1"/>
</dbReference>
<keyword evidence="3" id="KW-0808">Transferase</keyword>
<dbReference type="PANTHER" id="PTHR24356:SF395">
    <property type="entry name" value="SERINE_THREONINE PROTEIN KINASE IRE-RELATED"/>
    <property type="match status" value="1"/>
</dbReference>
<keyword evidence="2 13" id="KW-0723">Serine/threonine-protein kinase</keyword>
<evidence type="ECO:0000313" key="13">
    <source>
        <dbReference type="RefSeq" id="XP_010458538.1"/>
    </source>
</evidence>
<evidence type="ECO:0000259" key="11">
    <source>
        <dbReference type="PROSITE" id="PS51285"/>
    </source>
</evidence>
<dbReference type="EC" id="2.7.11.1" evidence="1"/>
<evidence type="ECO:0000256" key="5">
    <source>
        <dbReference type="ARBA" id="ARBA00022777"/>
    </source>
</evidence>
<dbReference type="PROSITE" id="PS51285">
    <property type="entry name" value="AGC_KINASE_CTER"/>
    <property type="match status" value="1"/>
</dbReference>
<evidence type="ECO:0000256" key="2">
    <source>
        <dbReference type="ARBA" id="ARBA00022527"/>
    </source>
</evidence>
<dbReference type="SMART" id="SM00220">
    <property type="entry name" value="S_TKc"/>
    <property type="match status" value="1"/>
</dbReference>
<evidence type="ECO:0000256" key="6">
    <source>
        <dbReference type="ARBA" id="ARBA00022840"/>
    </source>
</evidence>
<dbReference type="GeneID" id="104739779"/>
<feature type="compositionally biased region" description="Basic and acidic residues" evidence="9">
    <location>
        <begin position="34"/>
        <end position="48"/>
    </location>
</feature>
<evidence type="ECO:0000259" key="10">
    <source>
        <dbReference type="PROSITE" id="PS50011"/>
    </source>
</evidence>
<dbReference type="InterPro" id="IPR050236">
    <property type="entry name" value="Ser_Thr_kinase_AGC"/>
</dbReference>
<proteinExistence type="predicted"/>
<feature type="domain" description="AGC-kinase C-terminal" evidence="11">
    <location>
        <begin position="1033"/>
        <end position="1133"/>
    </location>
</feature>
<feature type="region of interest" description="Disordered" evidence="9">
    <location>
        <begin position="590"/>
        <end position="611"/>
    </location>
</feature>
<reference evidence="12" key="1">
    <citation type="journal article" date="2014" name="Nat. Commun.">
        <title>The emerging biofuel crop Camelina sativa retains a highly undifferentiated hexaploid genome structure.</title>
        <authorList>
            <person name="Kagale S."/>
            <person name="Koh C."/>
            <person name="Nixon J."/>
            <person name="Bollina V."/>
            <person name="Clarke W.E."/>
            <person name="Tuteja R."/>
            <person name="Spillane C."/>
            <person name="Robinson S.J."/>
            <person name="Links M.G."/>
            <person name="Clarke C."/>
            <person name="Higgins E.E."/>
            <person name="Huebert T."/>
            <person name="Sharpe A.G."/>
            <person name="Parkin I.A."/>
        </authorList>
    </citation>
    <scope>NUCLEOTIDE SEQUENCE [LARGE SCALE GENOMIC DNA]</scope>
    <source>
        <strain evidence="12">cv. DH55</strain>
    </source>
</reference>
<evidence type="ECO:0000256" key="4">
    <source>
        <dbReference type="ARBA" id="ARBA00022741"/>
    </source>
</evidence>
<evidence type="ECO:0000256" key="3">
    <source>
        <dbReference type="ARBA" id="ARBA00022679"/>
    </source>
</evidence>
<evidence type="ECO:0000256" key="1">
    <source>
        <dbReference type="ARBA" id="ARBA00012513"/>
    </source>
</evidence>
<keyword evidence="12" id="KW-1185">Reference proteome</keyword>
<dbReference type="PANTHER" id="PTHR24356">
    <property type="entry name" value="SERINE/THREONINE-PROTEIN KINASE"/>
    <property type="match status" value="1"/>
</dbReference>
<dbReference type="Gene3D" id="3.30.200.20">
    <property type="entry name" value="Phosphorylase Kinase, domain 1"/>
    <property type="match status" value="1"/>
</dbReference>
<dbReference type="InterPro" id="IPR011009">
    <property type="entry name" value="Kinase-like_dom_sf"/>
</dbReference>
<feature type="compositionally biased region" description="Low complexity" evidence="9">
    <location>
        <begin position="595"/>
        <end position="611"/>
    </location>
</feature>
<dbReference type="InterPro" id="IPR000719">
    <property type="entry name" value="Prot_kinase_dom"/>
</dbReference>
<dbReference type="Pfam" id="PF00069">
    <property type="entry name" value="Pkinase"/>
    <property type="match status" value="1"/>
</dbReference>
<dbReference type="CDD" id="cd05579">
    <property type="entry name" value="STKc_MAST_like"/>
    <property type="match status" value="1"/>
</dbReference>
<comment type="catalytic activity">
    <reaction evidence="7">
        <text>L-threonyl-[protein] + ATP = O-phospho-L-threonyl-[protein] + ADP + H(+)</text>
        <dbReference type="Rhea" id="RHEA:46608"/>
        <dbReference type="Rhea" id="RHEA-COMP:11060"/>
        <dbReference type="Rhea" id="RHEA-COMP:11605"/>
        <dbReference type="ChEBI" id="CHEBI:15378"/>
        <dbReference type="ChEBI" id="CHEBI:30013"/>
        <dbReference type="ChEBI" id="CHEBI:30616"/>
        <dbReference type="ChEBI" id="CHEBI:61977"/>
        <dbReference type="ChEBI" id="CHEBI:456216"/>
        <dbReference type="EC" id="2.7.11.1"/>
    </reaction>
</comment>
<feature type="region of interest" description="Disordered" evidence="9">
    <location>
        <begin position="370"/>
        <end position="433"/>
    </location>
</feature>
<reference evidence="13" key="2">
    <citation type="submission" date="2025-08" db="UniProtKB">
        <authorList>
            <consortium name="RefSeq"/>
        </authorList>
    </citation>
    <scope>IDENTIFICATION</scope>
    <source>
        <tissue evidence="13">Leaf</tissue>
    </source>
</reference>
<evidence type="ECO:0000256" key="8">
    <source>
        <dbReference type="ARBA" id="ARBA00048679"/>
    </source>
</evidence>
<protein>
    <recommendedName>
        <fullName evidence="1">non-specific serine/threonine protein kinase</fullName>
        <ecNumber evidence="1">2.7.11.1</ecNumber>
    </recommendedName>
</protein>
<dbReference type="InterPro" id="IPR008271">
    <property type="entry name" value="Ser/Thr_kinase_AS"/>
</dbReference>
<accession>A0ABM0VMR7</accession>
<dbReference type="Gene3D" id="1.10.510.10">
    <property type="entry name" value="Transferase(Phosphotransferase) domain 1"/>
    <property type="match status" value="1"/>
</dbReference>
<dbReference type="RefSeq" id="XP_010458538.1">
    <property type="nucleotide sequence ID" value="XM_010460236.2"/>
</dbReference>